<dbReference type="CDD" id="cd02440">
    <property type="entry name" value="AdoMet_MTases"/>
    <property type="match status" value="1"/>
</dbReference>
<dbReference type="Proteomes" id="UP001596028">
    <property type="component" value="Unassembled WGS sequence"/>
</dbReference>
<feature type="domain" description="Methyltransferase" evidence="1">
    <location>
        <begin position="25"/>
        <end position="121"/>
    </location>
</feature>
<dbReference type="InterPro" id="IPR041698">
    <property type="entry name" value="Methyltransf_25"/>
</dbReference>
<dbReference type="SUPFAM" id="SSF53335">
    <property type="entry name" value="S-adenosyl-L-methionine-dependent methyltransferases"/>
    <property type="match status" value="1"/>
</dbReference>
<keyword evidence="3" id="KW-1185">Reference proteome</keyword>
<proteinExistence type="predicted"/>
<dbReference type="Gene3D" id="3.40.50.150">
    <property type="entry name" value="Vaccinia Virus protein VP39"/>
    <property type="match status" value="1"/>
</dbReference>
<name>A0ABV9FAK0_9BACL</name>
<keyword evidence="2" id="KW-0808">Transferase</keyword>
<dbReference type="EC" id="2.1.1.-" evidence="2"/>
<keyword evidence="2" id="KW-0489">Methyltransferase</keyword>
<dbReference type="EMBL" id="JBHSEP010000001">
    <property type="protein sequence ID" value="MFC4597204.1"/>
    <property type="molecule type" value="Genomic_DNA"/>
</dbReference>
<dbReference type="RefSeq" id="WP_378092071.1">
    <property type="nucleotide sequence ID" value="NZ_JBHSEP010000001.1"/>
</dbReference>
<evidence type="ECO:0000313" key="2">
    <source>
        <dbReference type="EMBL" id="MFC4597204.1"/>
    </source>
</evidence>
<organism evidence="2 3">
    <name type="scientific">Cohnella hongkongensis</name>
    <dbReference type="NCBI Taxonomy" id="178337"/>
    <lineage>
        <taxon>Bacteria</taxon>
        <taxon>Bacillati</taxon>
        <taxon>Bacillota</taxon>
        <taxon>Bacilli</taxon>
        <taxon>Bacillales</taxon>
        <taxon>Paenibacillaceae</taxon>
        <taxon>Cohnella</taxon>
    </lineage>
</organism>
<sequence>MMAATLPDRVKWAVDALAIAPSDRVLEIGCGHGTAVSLICGSLTDGSVTAIDQSDSMIRIAEKKNAEHIAAGRAKFITASLHEADLNGERFHKIFAINVNLFWTNSNCGLDIIKESLLPGGALYVFNQPPAASKLKQIAERTESRLISAGFAVRQMIVGELAPVPAVGVVAQLDDALQYEMGSENE</sequence>
<dbReference type="InterPro" id="IPR029063">
    <property type="entry name" value="SAM-dependent_MTases_sf"/>
</dbReference>
<dbReference type="Pfam" id="PF13649">
    <property type="entry name" value="Methyltransf_25"/>
    <property type="match status" value="1"/>
</dbReference>
<comment type="caution">
    <text evidence="2">The sequence shown here is derived from an EMBL/GenBank/DDBJ whole genome shotgun (WGS) entry which is preliminary data.</text>
</comment>
<dbReference type="GO" id="GO:0032259">
    <property type="term" value="P:methylation"/>
    <property type="evidence" value="ECO:0007669"/>
    <property type="project" value="UniProtKB-KW"/>
</dbReference>
<gene>
    <name evidence="2" type="ORF">ACFO3S_03035</name>
</gene>
<protein>
    <submittedName>
        <fullName evidence="2">Class I SAM-dependent methyltransferase</fullName>
        <ecNumber evidence="2">2.1.1.-</ecNumber>
    </submittedName>
</protein>
<dbReference type="GO" id="GO:0008168">
    <property type="term" value="F:methyltransferase activity"/>
    <property type="evidence" value="ECO:0007669"/>
    <property type="project" value="UniProtKB-KW"/>
</dbReference>
<evidence type="ECO:0000259" key="1">
    <source>
        <dbReference type="Pfam" id="PF13649"/>
    </source>
</evidence>
<reference evidence="3" key="1">
    <citation type="journal article" date="2019" name="Int. J. Syst. Evol. Microbiol.">
        <title>The Global Catalogue of Microorganisms (GCM) 10K type strain sequencing project: providing services to taxonomists for standard genome sequencing and annotation.</title>
        <authorList>
            <consortium name="The Broad Institute Genomics Platform"/>
            <consortium name="The Broad Institute Genome Sequencing Center for Infectious Disease"/>
            <person name="Wu L."/>
            <person name="Ma J."/>
        </authorList>
    </citation>
    <scope>NUCLEOTIDE SEQUENCE [LARGE SCALE GENOMIC DNA]</scope>
    <source>
        <strain evidence="3">CCUG 49571</strain>
    </source>
</reference>
<evidence type="ECO:0000313" key="3">
    <source>
        <dbReference type="Proteomes" id="UP001596028"/>
    </source>
</evidence>
<accession>A0ABV9FAK0</accession>